<evidence type="ECO:0000313" key="3">
    <source>
        <dbReference type="EMBL" id="EPF46580.1"/>
    </source>
</evidence>
<dbReference type="InterPro" id="IPR046820">
    <property type="entry name" value="MmeI_TRD"/>
</dbReference>
<dbReference type="GeneID" id="301462220"/>
<dbReference type="PATRIC" id="fig|1125702.3.peg.2175"/>
<dbReference type="HOGENOM" id="CLU_147320_0_0_12"/>
<dbReference type="EMBL" id="ATFC01000009">
    <property type="protein sequence ID" value="EPF46580.1"/>
    <property type="molecule type" value="Genomic_DNA"/>
</dbReference>
<comment type="caution">
    <text evidence="3">The sequence shown here is derived from an EMBL/GenBank/DDBJ whole genome shotgun (WGS) entry which is preliminary data.</text>
</comment>
<proteinExistence type="predicted"/>
<evidence type="ECO:0000259" key="1">
    <source>
        <dbReference type="Pfam" id="PF20466"/>
    </source>
</evidence>
<dbReference type="AlphaFoldDB" id="S3LA24"/>
<accession>S3LA24</accession>
<feature type="domain" description="MmeI-like C-terminal" evidence="2">
    <location>
        <begin position="54"/>
        <end position="130"/>
    </location>
</feature>
<sequence length="132" mass="15107">MPRAGNCVLYEFGILMSNVHNAWMRVVAGRLETRYQYSNTVVYNNFPWCDPTVEQKAKIEQSAQSILDARKKFSDSSLAGLYDESFMPADLRKAHRENDTAVMQAYGFNIKMTESECVAELFKLYETLSKGE</sequence>
<reference evidence="3 4" key="1">
    <citation type="submission" date="2013-04" db="EMBL/GenBank/DDBJ databases">
        <title>The Genome Sequence of Treponema vincentii F0403.</title>
        <authorList>
            <consortium name="The Broad Institute Genomics Platform"/>
            <person name="Earl A."/>
            <person name="Ward D."/>
            <person name="Feldgarden M."/>
            <person name="Gevers D."/>
            <person name="Leonetti C."/>
            <person name="Izard J."/>
            <person name="Walker B."/>
            <person name="Young S."/>
            <person name="Zeng Q."/>
            <person name="Gargeya S."/>
            <person name="Fitzgerald M."/>
            <person name="Haas B."/>
            <person name="Abouelleil A."/>
            <person name="Allen A.W."/>
            <person name="Alvarado L."/>
            <person name="Arachchi H.M."/>
            <person name="Berlin A.M."/>
            <person name="Chapman S.B."/>
            <person name="Gainer-Dewar J."/>
            <person name="Goldberg J."/>
            <person name="Griggs A."/>
            <person name="Gujja S."/>
            <person name="Hansen M."/>
            <person name="Howarth C."/>
            <person name="Imamovic A."/>
            <person name="Ireland A."/>
            <person name="Larimer J."/>
            <person name="McCowan C."/>
            <person name="Murphy C."/>
            <person name="Pearson M."/>
            <person name="Poon T.W."/>
            <person name="Priest M."/>
            <person name="Roberts A."/>
            <person name="Saif S."/>
            <person name="Shea T."/>
            <person name="Sisk P."/>
            <person name="Sykes S."/>
            <person name="Wortman J."/>
            <person name="Nusbaum C."/>
            <person name="Birren B."/>
        </authorList>
    </citation>
    <scope>NUCLEOTIDE SEQUENCE [LARGE SCALE GENOMIC DNA]</scope>
    <source>
        <strain evidence="3 4">F0403</strain>
    </source>
</reference>
<evidence type="ECO:0000259" key="2">
    <source>
        <dbReference type="Pfam" id="PF20467"/>
    </source>
</evidence>
<dbReference type="Proteomes" id="UP000014605">
    <property type="component" value="Unassembled WGS sequence"/>
</dbReference>
<feature type="domain" description="MmeI-like target recognition" evidence="1">
    <location>
        <begin position="8"/>
        <end position="49"/>
    </location>
</feature>
<dbReference type="Pfam" id="PF20467">
    <property type="entry name" value="MmeI_C"/>
    <property type="match status" value="1"/>
</dbReference>
<protein>
    <recommendedName>
        <fullName evidence="5">Methylase</fullName>
    </recommendedName>
</protein>
<evidence type="ECO:0000313" key="4">
    <source>
        <dbReference type="Proteomes" id="UP000014605"/>
    </source>
</evidence>
<dbReference type="Pfam" id="PF20466">
    <property type="entry name" value="MmeI_TRD"/>
    <property type="match status" value="1"/>
</dbReference>
<name>S3LA24_9SPIR</name>
<evidence type="ECO:0008006" key="5">
    <source>
        <dbReference type="Google" id="ProtNLM"/>
    </source>
</evidence>
<organism evidence="3 4">
    <name type="scientific">Treponema vincentii F0403</name>
    <dbReference type="NCBI Taxonomy" id="1125702"/>
    <lineage>
        <taxon>Bacteria</taxon>
        <taxon>Pseudomonadati</taxon>
        <taxon>Spirochaetota</taxon>
        <taxon>Spirochaetia</taxon>
        <taxon>Spirochaetales</taxon>
        <taxon>Treponemataceae</taxon>
        <taxon>Treponema</taxon>
    </lineage>
</organism>
<dbReference type="RefSeq" id="WP_016519367.1">
    <property type="nucleotide sequence ID" value="NZ_KE332512.1"/>
</dbReference>
<gene>
    <name evidence="3" type="ORF">HMPREF1222_02104</name>
</gene>
<dbReference type="InterPro" id="IPR046818">
    <property type="entry name" value="MmeI_C"/>
</dbReference>
<keyword evidence="4" id="KW-1185">Reference proteome</keyword>